<dbReference type="Proteomes" id="UP000006048">
    <property type="component" value="Chromosome"/>
</dbReference>
<protein>
    <submittedName>
        <fullName evidence="1">Uncharacterized protein</fullName>
    </submittedName>
</protein>
<evidence type="ECO:0000313" key="1">
    <source>
        <dbReference type="EMBL" id="AFM11356.1"/>
    </source>
</evidence>
<sequence length="198" mass="22248">MATEIITMASGRHRLSAMTLVMLSAQLLNCYSYEVKLITQATYPATYAVPKPCVTQIDEALEPDSRLRNAIENYLVKRALLGNQSNGQAASARCLIKFLRIGRNEFDGKLLLTIFSLGLIPVYNEYPDGQKVEIAYSKNEAVIHKKVYTISSTAVIWLPLIVSGLWEREKYEKAVDLMLDDFFFNELPRAQAAAAHQD</sequence>
<dbReference type="HOGENOM" id="CLU_1377603_0_0_12"/>
<organism evidence="1 2">
    <name type="scientific">Turneriella parva (strain ATCC BAA-1111 / DSM 21527 / NCTC 11395 / H)</name>
    <name type="common">Leptospira parva</name>
    <dbReference type="NCBI Taxonomy" id="869212"/>
    <lineage>
        <taxon>Bacteria</taxon>
        <taxon>Pseudomonadati</taxon>
        <taxon>Spirochaetota</taxon>
        <taxon>Spirochaetia</taxon>
        <taxon>Leptospirales</taxon>
        <taxon>Leptospiraceae</taxon>
        <taxon>Turneriella</taxon>
    </lineage>
</organism>
<dbReference type="KEGG" id="tpx:Turpa_0705"/>
<accession>I4B249</accession>
<reference evidence="1 2" key="1">
    <citation type="submission" date="2012-06" db="EMBL/GenBank/DDBJ databases">
        <title>The complete chromosome of genome of Turneriella parva DSM 21527.</title>
        <authorList>
            <consortium name="US DOE Joint Genome Institute (JGI-PGF)"/>
            <person name="Lucas S."/>
            <person name="Han J."/>
            <person name="Lapidus A."/>
            <person name="Bruce D."/>
            <person name="Goodwin L."/>
            <person name="Pitluck S."/>
            <person name="Peters L."/>
            <person name="Kyrpides N."/>
            <person name="Mavromatis K."/>
            <person name="Ivanova N."/>
            <person name="Mikhailova N."/>
            <person name="Chertkov O."/>
            <person name="Detter J.C."/>
            <person name="Tapia R."/>
            <person name="Han C."/>
            <person name="Land M."/>
            <person name="Hauser L."/>
            <person name="Markowitz V."/>
            <person name="Cheng J.-F."/>
            <person name="Hugenholtz P."/>
            <person name="Woyke T."/>
            <person name="Wu D."/>
            <person name="Gronow S."/>
            <person name="Wellnitz S."/>
            <person name="Brambilla E."/>
            <person name="Klenk H.-P."/>
            <person name="Eisen J.A."/>
        </authorList>
    </citation>
    <scope>NUCLEOTIDE SEQUENCE [LARGE SCALE GENOMIC DNA]</scope>
    <source>
        <strain evidence="2">ATCC BAA-1111 / DSM 21527 / NCTC 11395 / H</strain>
    </source>
</reference>
<keyword evidence="2" id="KW-1185">Reference proteome</keyword>
<evidence type="ECO:0000313" key="2">
    <source>
        <dbReference type="Proteomes" id="UP000006048"/>
    </source>
</evidence>
<proteinExistence type="predicted"/>
<name>I4B249_TURPD</name>
<dbReference type="EMBL" id="CP002959">
    <property type="protein sequence ID" value="AFM11356.1"/>
    <property type="molecule type" value="Genomic_DNA"/>
</dbReference>
<gene>
    <name evidence="1" type="ordered locus">Turpa_0705</name>
</gene>
<dbReference type="RefSeq" id="WP_014801874.1">
    <property type="nucleotide sequence ID" value="NC_018020.1"/>
</dbReference>
<dbReference type="AlphaFoldDB" id="I4B249"/>